<accession>A0AAV4SLW9</accession>
<feature type="compositionally biased region" description="Basic residues" evidence="1">
    <location>
        <begin position="728"/>
        <end position="750"/>
    </location>
</feature>
<evidence type="ECO:0000313" key="3">
    <source>
        <dbReference type="Proteomes" id="UP001054837"/>
    </source>
</evidence>
<dbReference type="AlphaFoldDB" id="A0AAV4SLW9"/>
<feature type="region of interest" description="Disordered" evidence="1">
    <location>
        <begin position="686"/>
        <end position="786"/>
    </location>
</feature>
<name>A0AAV4SLW9_9ARAC</name>
<evidence type="ECO:0000256" key="1">
    <source>
        <dbReference type="SAM" id="MobiDB-lite"/>
    </source>
</evidence>
<keyword evidence="3" id="KW-1185">Reference proteome</keyword>
<dbReference type="Proteomes" id="UP001054837">
    <property type="component" value="Unassembled WGS sequence"/>
</dbReference>
<feature type="region of interest" description="Disordered" evidence="1">
    <location>
        <begin position="284"/>
        <end position="310"/>
    </location>
</feature>
<gene>
    <name evidence="2" type="primary">AVEN_161329_1</name>
    <name evidence="2" type="ORF">CDAR_79811</name>
</gene>
<feature type="compositionally biased region" description="Basic and acidic residues" evidence="1">
    <location>
        <begin position="40"/>
        <end position="52"/>
    </location>
</feature>
<feature type="compositionally biased region" description="Polar residues" evidence="1">
    <location>
        <begin position="167"/>
        <end position="178"/>
    </location>
</feature>
<sequence length="786" mass="87480">MMKWKVVKNPRCVSADRSLECMKNPNPAIYISDNNNNNHPKQEPSHHKETKQQDSSFTRKPSLVASECLNLKSFLGLTRQRSEINLSNLGLIGSETRRSRSEVRGISCDRLTIGYHTPSTTAGTTQQAGNTSPPNKSGCWLRGRKKEREVRCPLKISADVIGKTVVTGSNNKRTNSKSCDTRTVADQSGGSKTKKPSSKLNTKGKSNKKGSNENLLDEDIYVEIGHLGQQKEKLLKDNKAVVKGPTKASRKKGQAPKPNVNLKESNCDVNLNPNGVKDNGNCFVEKKNSPHIKPTRKLQSGSGKNEEKQTDNRIVQTSKINNMKNSEAFLTVKNKINSDSSTHVTVAEIHKNMTCDSKIEKKKNSEDFRNNNLNENIKPLEIPVAEHNAAATSNSSNDPEFAVEKERMEEVEIEIPPFRIDTPDYSTLESVFEKNQNDVIPDKHLSVTSNKDVTCLDNGDINYYNINNLSSDTIKLDVENSISSILRDSSGDSKYSEVELIPKKMVRFEKLDLIETYKKNKAESVKDSDEDSIISVSDKKPSANTLLDVNSNEIMPYNNDLGKLKVESPHLTDAEVLEKLIGSSSDCVSVSSSTSSTEMDCSQKDMTVNVLIRNPSPELSNNIEDAHLDEAQTQLVVKKSIVLTIAKQEKGFQSMCASKKPEAIKIEPPKNDHKISVTFLCSDSVENVPPPPPSMSKPSVLRVRSASESPQNQLKIEVPPPLPPPLRGRSRERRSKDRQHCKKNHKSRKKNKEDAFHMPQAVIDELSQVLEKRKPSLDKKTPMQAS</sequence>
<feature type="region of interest" description="Disordered" evidence="1">
    <location>
        <begin position="26"/>
        <end position="59"/>
    </location>
</feature>
<dbReference type="EMBL" id="BPLQ01008131">
    <property type="protein sequence ID" value="GIY35070.1"/>
    <property type="molecule type" value="Genomic_DNA"/>
</dbReference>
<feature type="region of interest" description="Disordered" evidence="1">
    <location>
        <begin position="114"/>
        <end position="143"/>
    </location>
</feature>
<reference evidence="2 3" key="1">
    <citation type="submission" date="2021-06" db="EMBL/GenBank/DDBJ databases">
        <title>Caerostris darwini draft genome.</title>
        <authorList>
            <person name="Kono N."/>
            <person name="Arakawa K."/>
        </authorList>
    </citation>
    <scope>NUCLEOTIDE SEQUENCE [LARGE SCALE GENOMIC DNA]</scope>
</reference>
<feature type="region of interest" description="Disordered" evidence="1">
    <location>
        <begin position="167"/>
        <end position="212"/>
    </location>
</feature>
<evidence type="ECO:0000313" key="2">
    <source>
        <dbReference type="EMBL" id="GIY35070.1"/>
    </source>
</evidence>
<comment type="caution">
    <text evidence="2">The sequence shown here is derived from an EMBL/GenBank/DDBJ whole genome shotgun (WGS) entry which is preliminary data.</text>
</comment>
<feature type="compositionally biased region" description="Polar residues" evidence="1">
    <location>
        <begin position="262"/>
        <end position="272"/>
    </location>
</feature>
<feature type="compositionally biased region" description="Low complexity" evidence="1">
    <location>
        <begin position="117"/>
        <end position="132"/>
    </location>
</feature>
<feature type="compositionally biased region" description="Basic and acidic residues" evidence="1">
    <location>
        <begin position="770"/>
        <end position="786"/>
    </location>
</feature>
<feature type="region of interest" description="Disordered" evidence="1">
    <location>
        <begin position="235"/>
        <end position="272"/>
    </location>
</feature>
<protein>
    <submittedName>
        <fullName evidence="2">Uncharacterized protein</fullName>
    </submittedName>
</protein>
<organism evidence="2 3">
    <name type="scientific">Caerostris darwini</name>
    <dbReference type="NCBI Taxonomy" id="1538125"/>
    <lineage>
        <taxon>Eukaryota</taxon>
        <taxon>Metazoa</taxon>
        <taxon>Ecdysozoa</taxon>
        <taxon>Arthropoda</taxon>
        <taxon>Chelicerata</taxon>
        <taxon>Arachnida</taxon>
        <taxon>Araneae</taxon>
        <taxon>Araneomorphae</taxon>
        <taxon>Entelegynae</taxon>
        <taxon>Araneoidea</taxon>
        <taxon>Araneidae</taxon>
        <taxon>Caerostris</taxon>
    </lineage>
</organism>
<proteinExistence type="predicted"/>